<proteinExistence type="predicted"/>
<dbReference type="EMBL" id="CP110257">
    <property type="protein sequence ID" value="UZD55794.1"/>
    <property type="molecule type" value="Genomic_DNA"/>
</dbReference>
<accession>A0ABY6MUX5</accession>
<dbReference type="Gene3D" id="3.40.50.2000">
    <property type="entry name" value="Glycogen Phosphorylase B"/>
    <property type="match status" value="2"/>
</dbReference>
<dbReference type="Proteomes" id="UP001163266">
    <property type="component" value="Chromosome"/>
</dbReference>
<organism evidence="3 4">
    <name type="scientific">Caldimonas aquatica</name>
    <dbReference type="NCBI Taxonomy" id="376175"/>
    <lineage>
        <taxon>Bacteria</taxon>
        <taxon>Pseudomonadati</taxon>
        <taxon>Pseudomonadota</taxon>
        <taxon>Betaproteobacteria</taxon>
        <taxon>Burkholderiales</taxon>
        <taxon>Sphaerotilaceae</taxon>
        <taxon>Caldimonas</taxon>
    </lineage>
</organism>
<keyword evidence="2" id="KW-0808">Transferase</keyword>
<protein>
    <submittedName>
        <fullName evidence="3">Glycosyltransferase family 9 protein</fullName>
    </submittedName>
</protein>
<evidence type="ECO:0000256" key="2">
    <source>
        <dbReference type="ARBA" id="ARBA00022679"/>
    </source>
</evidence>
<dbReference type="PANTHER" id="PTHR30160">
    <property type="entry name" value="TETRAACYLDISACCHARIDE 4'-KINASE-RELATED"/>
    <property type="match status" value="1"/>
</dbReference>
<dbReference type="InterPro" id="IPR051199">
    <property type="entry name" value="LPS_LOS_Heptosyltrfase"/>
</dbReference>
<dbReference type="PANTHER" id="PTHR30160:SF1">
    <property type="entry name" value="LIPOPOLYSACCHARIDE 1,2-N-ACETYLGLUCOSAMINETRANSFERASE-RELATED"/>
    <property type="match status" value="1"/>
</dbReference>
<dbReference type="InterPro" id="IPR002201">
    <property type="entry name" value="Glyco_trans_9"/>
</dbReference>
<name>A0ABY6MUX5_9BURK</name>
<evidence type="ECO:0000313" key="3">
    <source>
        <dbReference type="EMBL" id="UZD55794.1"/>
    </source>
</evidence>
<keyword evidence="4" id="KW-1185">Reference proteome</keyword>
<keyword evidence="1" id="KW-0328">Glycosyltransferase</keyword>
<sequence>MTTPRILIVRLSALGDVVMASGLIPALRARYPQAYLAWLTEPAAAPLLRHNPRLDELLLWDRKSWQVLWKEGRYGSLWRAAGTFRRMLRERRFDLVLDVQGLLKSGLCAWWSRAPRRVALHPREGSQWLATESLQHSPGPHPLIGSEYRQLAQYLGAPAQAFHLDIAIGQEPAQAAERALRAAGIEGPYTVLAPFTTRPQKHWFEDRWAQLAARWRVQGLRCVVLGGPGDREAASRICRGSPHIVNLAGQLPLDVSAAVIEKAALLVGVDTGLTHLGSALRVPTLALFGSTCPYADAGVPSTRILYHQLPCSPCHRHPTCGGRFDCMRAHTVDDVFHAGREVLELSR</sequence>
<dbReference type="CDD" id="cd03789">
    <property type="entry name" value="GT9_LPS_heptosyltransferase"/>
    <property type="match status" value="1"/>
</dbReference>
<dbReference type="Pfam" id="PF01075">
    <property type="entry name" value="Glyco_transf_9"/>
    <property type="match status" value="1"/>
</dbReference>
<dbReference type="SUPFAM" id="SSF53756">
    <property type="entry name" value="UDP-Glycosyltransferase/glycogen phosphorylase"/>
    <property type="match status" value="1"/>
</dbReference>
<dbReference type="RefSeq" id="WP_264893548.1">
    <property type="nucleotide sequence ID" value="NZ_CP110257.1"/>
</dbReference>
<evidence type="ECO:0000313" key="4">
    <source>
        <dbReference type="Proteomes" id="UP001163266"/>
    </source>
</evidence>
<gene>
    <name evidence="3" type="ORF">OMP39_04230</name>
</gene>
<evidence type="ECO:0000256" key="1">
    <source>
        <dbReference type="ARBA" id="ARBA00022676"/>
    </source>
</evidence>
<reference evidence="3" key="1">
    <citation type="submission" date="2022-10" db="EMBL/GenBank/DDBJ databases">
        <title>Complete genome sequence of Schlegelella aquatica LMG 23380.</title>
        <authorList>
            <person name="Musilova J."/>
            <person name="Kourilova X."/>
            <person name="Bezdicek M."/>
            <person name="Hermankova K."/>
            <person name="Obruca S."/>
            <person name="Sedlar K."/>
        </authorList>
    </citation>
    <scope>NUCLEOTIDE SEQUENCE</scope>
    <source>
        <strain evidence="3">LMG 23380</strain>
    </source>
</reference>